<evidence type="ECO:0000313" key="9">
    <source>
        <dbReference type="EMBL" id="KAA8544150.1"/>
    </source>
</evidence>
<keyword evidence="10" id="KW-1185">Reference proteome</keyword>
<evidence type="ECO:0000256" key="1">
    <source>
        <dbReference type="ARBA" id="ARBA00000900"/>
    </source>
</evidence>
<dbReference type="OrthoDB" id="8062037at2759"/>
<dbReference type="AlphaFoldDB" id="A0A5J5BPW3"/>
<feature type="region of interest" description="Disordered" evidence="7">
    <location>
        <begin position="88"/>
        <end position="115"/>
    </location>
</feature>
<evidence type="ECO:0000256" key="8">
    <source>
        <dbReference type="SAM" id="Phobius"/>
    </source>
</evidence>
<dbReference type="GO" id="GO:0061630">
    <property type="term" value="F:ubiquitin protein ligase activity"/>
    <property type="evidence" value="ECO:0007669"/>
    <property type="project" value="UniProtKB-EC"/>
</dbReference>
<reference evidence="9 10" key="1">
    <citation type="submission" date="2019-09" db="EMBL/GenBank/DDBJ databases">
        <title>A chromosome-level genome assembly of the Chinese tupelo Nyssa sinensis.</title>
        <authorList>
            <person name="Yang X."/>
            <person name="Kang M."/>
            <person name="Yang Y."/>
            <person name="Xiong H."/>
            <person name="Wang M."/>
            <person name="Zhang Z."/>
            <person name="Wang Z."/>
            <person name="Wu H."/>
            <person name="Ma T."/>
            <person name="Liu J."/>
            <person name="Xi Z."/>
        </authorList>
    </citation>
    <scope>NUCLEOTIDE SEQUENCE [LARGE SCALE GENOMIC DNA]</scope>
    <source>
        <strain evidence="9">J267</strain>
        <tissue evidence="9">Leaf</tissue>
    </source>
</reference>
<dbReference type="GO" id="GO:0008270">
    <property type="term" value="F:zinc ion binding"/>
    <property type="evidence" value="ECO:0007669"/>
    <property type="project" value="UniProtKB-KW"/>
</dbReference>
<feature type="compositionally biased region" description="Polar residues" evidence="7">
    <location>
        <begin position="100"/>
        <end position="110"/>
    </location>
</feature>
<dbReference type="PANTHER" id="PTHR14155:SF592">
    <property type="entry name" value="RING-H2 FINGER PROTEIN ATL57"/>
    <property type="match status" value="1"/>
</dbReference>
<keyword evidence="8" id="KW-0472">Membrane</keyword>
<evidence type="ECO:0000313" key="10">
    <source>
        <dbReference type="Proteomes" id="UP000325577"/>
    </source>
</evidence>
<evidence type="ECO:0000256" key="6">
    <source>
        <dbReference type="ARBA" id="ARBA00022833"/>
    </source>
</evidence>
<evidence type="ECO:0000256" key="5">
    <source>
        <dbReference type="ARBA" id="ARBA00022786"/>
    </source>
</evidence>
<keyword evidence="8" id="KW-0812">Transmembrane</keyword>
<dbReference type="PANTHER" id="PTHR14155">
    <property type="entry name" value="RING FINGER DOMAIN-CONTAINING"/>
    <property type="match status" value="1"/>
</dbReference>
<evidence type="ECO:0000256" key="4">
    <source>
        <dbReference type="ARBA" id="ARBA00022771"/>
    </source>
</evidence>
<gene>
    <name evidence="9" type="ORF">F0562_022214</name>
</gene>
<evidence type="ECO:0000256" key="7">
    <source>
        <dbReference type="SAM" id="MobiDB-lite"/>
    </source>
</evidence>
<dbReference type="EMBL" id="CM018034">
    <property type="protein sequence ID" value="KAA8544150.1"/>
    <property type="molecule type" value="Genomic_DNA"/>
</dbReference>
<keyword evidence="8" id="KW-1133">Transmembrane helix</keyword>
<comment type="catalytic activity">
    <reaction evidence="1">
        <text>S-ubiquitinyl-[E2 ubiquitin-conjugating enzyme]-L-cysteine + [acceptor protein]-L-lysine = [E2 ubiquitin-conjugating enzyme]-L-cysteine + N(6)-ubiquitinyl-[acceptor protein]-L-lysine.</text>
        <dbReference type="EC" id="2.3.2.27"/>
    </reaction>
</comment>
<accession>A0A5J5BPW3</accession>
<feature type="region of interest" description="Disordered" evidence="7">
    <location>
        <begin position="16"/>
        <end position="38"/>
    </location>
</feature>
<sequence>MKPHIRKLLQAEDGLRNTHLPSNTYSPDPLLQPINGTSTSGRAFKPNTHFDSSMALTILVLVVALFFMGFFSIYIRRFADDSAVDISRRRQHHHGPPPQNASSSVPPSRSNHLKGLDPSTVRSLPLIAYGGDPKHPIDCAICLSEFEEKET</sequence>
<keyword evidence="4" id="KW-0863">Zinc-finger</keyword>
<dbReference type="EC" id="2.3.2.27" evidence="2"/>
<dbReference type="InterPro" id="IPR053238">
    <property type="entry name" value="RING-H2_zinc_finger"/>
</dbReference>
<dbReference type="Proteomes" id="UP000325577">
    <property type="component" value="Linkage Group LG11"/>
</dbReference>
<organism evidence="9 10">
    <name type="scientific">Nyssa sinensis</name>
    <dbReference type="NCBI Taxonomy" id="561372"/>
    <lineage>
        <taxon>Eukaryota</taxon>
        <taxon>Viridiplantae</taxon>
        <taxon>Streptophyta</taxon>
        <taxon>Embryophyta</taxon>
        <taxon>Tracheophyta</taxon>
        <taxon>Spermatophyta</taxon>
        <taxon>Magnoliopsida</taxon>
        <taxon>eudicotyledons</taxon>
        <taxon>Gunneridae</taxon>
        <taxon>Pentapetalae</taxon>
        <taxon>asterids</taxon>
        <taxon>Cornales</taxon>
        <taxon>Nyssaceae</taxon>
        <taxon>Nyssa</taxon>
    </lineage>
</organism>
<proteinExistence type="predicted"/>
<name>A0A5J5BPW3_9ASTE</name>
<evidence type="ECO:0000256" key="3">
    <source>
        <dbReference type="ARBA" id="ARBA00022723"/>
    </source>
</evidence>
<keyword evidence="5" id="KW-0833">Ubl conjugation pathway</keyword>
<protein>
    <recommendedName>
        <fullName evidence="2">RING-type E3 ubiquitin transferase</fullName>
        <ecNumber evidence="2">2.3.2.27</ecNumber>
    </recommendedName>
</protein>
<feature type="transmembrane region" description="Helical" evidence="8">
    <location>
        <begin position="54"/>
        <end position="75"/>
    </location>
</feature>
<keyword evidence="3" id="KW-0479">Metal-binding</keyword>
<keyword evidence="6" id="KW-0862">Zinc</keyword>
<evidence type="ECO:0000256" key="2">
    <source>
        <dbReference type="ARBA" id="ARBA00012483"/>
    </source>
</evidence>